<dbReference type="InterPro" id="IPR023296">
    <property type="entry name" value="Glyco_hydro_beta-prop_sf"/>
</dbReference>
<evidence type="ECO:0000313" key="8">
    <source>
        <dbReference type="WBParaSite" id="GPLIN_000483100"/>
    </source>
</evidence>
<dbReference type="PANTHER" id="PTHR43101:SF1">
    <property type="entry name" value="BETA-FRUCTOSIDASE"/>
    <property type="match status" value="1"/>
</dbReference>
<evidence type="ECO:0000259" key="5">
    <source>
        <dbReference type="Pfam" id="PF00251"/>
    </source>
</evidence>
<feature type="domain" description="Glycosyl hydrolase family 32 C-terminal" evidence="6">
    <location>
        <begin position="96"/>
        <end position="199"/>
    </location>
</feature>
<dbReference type="AlphaFoldDB" id="A0A183BW42"/>
<keyword evidence="7" id="KW-1185">Reference proteome</keyword>
<dbReference type="InterPro" id="IPR013189">
    <property type="entry name" value="Glyco_hydro_32_C"/>
</dbReference>
<reference evidence="7" key="1">
    <citation type="submission" date="2013-12" db="EMBL/GenBank/DDBJ databases">
        <authorList>
            <person name="Aslett M."/>
        </authorList>
    </citation>
    <scope>NUCLEOTIDE SEQUENCE [LARGE SCALE GENOMIC DNA]</scope>
    <source>
        <strain evidence="7">Lindley</strain>
    </source>
</reference>
<protein>
    <submittedName>
        <fullName evidence="8">Sucrose-6-phosphate hydrolase</fullName>
    </submittedName>
</protein>
<dbReference type="Gene3D" id="2.115.10.20">
    <property type="entry name" value="Glycosyl hydrolase domain, family 43"/>
    <property type="match status" value="1"/>
</dbReference>
<keyword evidence="3 4" id="KW-0326">Glycosidase</keyword>
<dbReference type="InterPro" id="IPR013320">
    <property type="entry name" value="ConA-like_dom_sf"/>
</dbReference>
<evidence type="ECO:0000256" key="4">
    <source>
        <dbReference type="RuleBase" id="RU362110"/>
    </source>
</evidence>
<proteinExistence type="inferred from homology"/>
<dbReference type="Pfam" id="PF08244">
    <property type="entry name" value="Glyco_hydro_32C"/>
    <property type="match status" value="1"/>
</dbReference>
<feature type="domain" description="Glycosyl hydrolase family 32 N-terminal" evidence="5">
    <location>
        <begin position="3"/>
        <end position="91"/>
    </location>
</feature>
<dbReference type="SUPFAM" id="SSF75005">
    <property type="entry name" value="Arabinanase/levansucrase/invertase"/>
    <property type="match status" value="1"/>
</dbReference>
<keyword evidence="2 4" id="KW-0378">Hydrolase</keyword>
<dbReference type="GO" id="GO:0016798">
    <property type="term" value="F:hydrolase activity, acting on glycosyl bonds"/>
    <property type="evidence" value="ECO:0007669"/>
    <property type="project" value="UniProtKB-KW"/>
</dbReference>
<organism evidence="7 8">
    <name type="scientific">Globodera pallida</name>
    <name type="common">Potato cyst nematode worm</name>
    <name type="synonym">Heterodera pallida</name>
    <dbReference type="NCBI Taxonomy" id="36090"/>
    <lineage>
        <taxon>Eukaryota</taxon>
        <taxon>Metazoa</taxon>
        <taxon>Ecdysozoa</taxon>
        <taxon>Nematoda</taxon>
        <taxon>Chromadorea</taxon>
        <taxon>Rhabditida</taxon>
        <taxon>Tylenchina</taxon>
        <taxon>Tylenchomorpha</taxon>
        <taxon>Tylenchoidea</taxon>
        <taxon>Heteroderidae</taxon>
        <taxon>Heteroderinae</taxon>
        <taxon>Globodera</taxon>
    </lineage>
</organism>
<name>A0A183BW42_GLOPA</name>
<evidence type="ECO:0000313" key="7">
    <source>
        <dbReference type="Proteomes" id="UP000050741"/>
    </source>
</evidence>
<evidence type="ECO:0000259" key="6">
    <source>
        <dbReference type="Pfam" id="PF08244"/>
    </source>
</evidence>
<dbReference type="WBParaSite" id="GPLIN_000483100">
    <property type="protein sequence ID" value="GPLIN_000483100"/>
    <property type="gene ID" value="GPLIN_000483100"/>
</dbReference>
<evidence type="ECO:0000256" key="1">
    <source>
        <dbReference type="ARBA" id="ARBA00009902"/>
    </source>
</evidence>
<evidence type="ECO:0000256" key="3">
    <source>
        <dbReference type="ARBA" id="ARBA00023295"/>
    </source>
</evidence>
<evidence type="ECO:0000256" key="2">
    <source>
        <dbReference type="ARBA" id="ARBA00022801"/>
    </source>
</evidence>
<dbReference type="SUPFAM" id="SSF49899">
    <property type="entry name" value="Concanavalin A-like lectins/glucanases"/>
    <property type="match status" value="1"/>
</dbReference>
<reference evidence="7" key="2">
    <citation type="submission" date="2014-05" db="EMBL/GenBank/DDBJ databases">
        <title>The genome and life-stage specific transcriptomes of Globodera pallida elucidate key aspects of plant parasitism by a cyst nematode.</title>
        <authorList>
            <person name="Cotton J.A."/>
            <person name="Lilley C.J."/>
            <person name="Jones L.M."/>
            <person name="Kikuchi T."/>
            <person name="Reid A.J."/>
            <person name="Thorpe P."/>
            <person name="Tsai I.J."/>
            <person name="Beasley H."/>
            <person name="Blok V."/>
            <person name="Cock P.J.A."/>
            <person name="Van den Akker S.E."/>
            <person name="Holroyd N."/>
            <person name="Hunt M."/>
            <person name="Mantelin S."/>
            <person name="Naghra H."/>
            <person name="Pain A."/>
            <person name="Palomares-Rius J.E."/>
            <person name="Zarowiecki M."/>
            <person name="Berriman M."/>
            <person name="Jones J.T."/>
            <person name="Urwin P.E."/>
        </authorList>
    </citation>
    <scope>NUCLEOTIDE SEQUENCE [LARGE SCALE GENOMIC DNA]</scope>
    <source>
        <strain evidence="7">Lindley</strain>
    </source>
</reference>
<dbReference type="InterPro" id="IPR013148">
    <property type="entry name" value="Glyco_hydro_32_N"/>
</dbReference>
<accession>A0A183BW42</accession>
<comment type="similarity">
    <text evidence="1 4">Belongs to the glycosyl hydrolase 32 family.</text>
</comment>
<dbReference type="Gene3D" id="2.60.120.560">
    <property type="entry name" value="Exo-inulinase, domain 1"/>
    <property type="match status" value="1"/>
</dbReference>
<dbReference type="PANTHER" id="PTHR43101">
    <property type="entry name" value="BETA-FRUCTOSIDASE"/>
    <property type="match status" value="1"/>
</dbReference>
<sequence length="247" mass="28686">MNALFVGHFDGTKFEHRFEQKLDFAGGSFAYQSFYDQQSDRLVLIGWICNIDWIGDNTGDPNFDDHSNVSSLTLTKELVLSKNGQYLMVRPLPEFASLRENKQPHVITKGEELHLEKGQAELVFEFNWDNGREETFELHLTPTQTNGKKLEFRIDNNGIELKRTWVTKNKRLVVYNAMPTKMHIFIDLDTVEYFADEGRWSGAVRLPNASQENRIGTLELKSAPRMLKEASMWYLNYKAHKSTYLQQ</sequence>
<dbReference type="Proteomes" id="UP000050741">
    <property type="component" value="Unassembled WGS sequence"/>
</dbReference>
<dbReference type="Pfam" id="PF00251">
    <property type="entry name" value="Glyco_hydro_32N"/>
    <property type="match status" value="1"/>
</dbReference>
<reference evidence="8" key="3">
    <citation type="submission" date="2016-06" db="UniProtKB">
        <authorList>
            <consortium name="WormBaseParasite"/>
        </authorList>
    </citation>
    <scope>IDENTIFICATION</scope>
</reference>
<dbReference type="InterPro" id="IPR051214">
    <property type="entry name" value="GH32_Enzymes"/>
</dbReference>